<feature type="compositionally biased region" description="Low complexity" evidence="11">
    <location>
        <begin position="26"/>
        <end position="44"/>
    </location>
</feature>
<dbReference type="SMART" id="SM00438">
    <property type="entry name" value="ZnF_NFX"/>
    <property type="match status" value="8"/>
</dbReference>
<comment type="caution">
    <text evidence="14">The sequence shown here is derived from an EMBL/GenBank/DDBJ whole genome shotgun (WGS) entry which is preliminary data.</text>
</comment>
<dbReference type="GO" id="GO:0005634">
    <property type="term" value="C:nucleus"/>
    <property type="evidence" value="ECO:0007669"/>
    <property type="project" value="UniProtKB-SubCell"/>
</dbReference>
<feature type="compositionally biased region" description="Polar residues" evidence="11">
    <location>
        <begin position="87"/>
        <end position="98"/>
    </location>
</feature>
<dbReference type="InterPro" id="IPR000967">
    <property type="entry name" value="Znf_NFX1"/>
</dbReference>
<evidence type="ECO:0000256" key="8">
    <source>
        <dbReference type="ARBA" id="ARBA00023163"/>
    </source>
</evidence>
<evidence type="ECO:0000256" key="7">
    <source>
        <dbReference type="ARBA" id="ARBA00023015"/>
    </source>
</evidence>
<dbReference type="Pfam" id="PF24435">
    <property type="entry name" value="RRM_NFXL1"/>
    <property type="match status" value="1"/>
</dbReference>
<dbReference type="PANTHER" id="PTHR12360">
    <property type="entry name" value="NUCLEAR TRANSCRIPTION FACTOR, X-BOX BINDING 1 NFX1"/>
    <property type="match status" value="1"/>
</dbReference>
<name>A0AAD8RE17_LOLMU</name>
<dbReference type="Pfam" id="PF01422">
    <property type="entry name" value="zf-NF-X1"/>
    <property type="match status" value="7"/>
</dbReference>
<proteinExistence type="inferred from homology"/>
<dbReference type="GO" id="GO:0000977">
    <property type="term" value="F:RNA polymerase II transcription regulatory region sequence-specific DNA binding"/>
    <property type="evidence" value="ECO:0007669"/>
    <property type="project" value="TreeGrafter"/>
</dbReference>
<comment type="subcellular location">
    <subcellularLocation>
        <location evidence="1">Nucleus</location>
    </subcellularLocation>
</comment>
<dbReference type="PROSITE" id="PS50089">
    <property type="entry name" value="ZF_RING_2"/>
    <property type="match status" value="1"/>
</dbReference>
<keyword evidence="5 10" id="KW-0863">Zinc-finger</keyword>
<keyword evidence="3" id="KW-0479">Metal-binding</keyword>
<dbReference type="SUPFAM" id="SSF57850">
    <property type="entry name" value="RING/U-box"/>
    <property type="match status" value="1"/>
</dbReference>
<evidence type="ECO:0000256" key="3">
    <source>
        <dbReference type="ARBA" id="ARBA00022723"/>
    </source>
</evidence>
<feature type="domain" description="RING-type" evidence="13">
    <location>
        <begin position="162"/>
        <end position="216"/>
    </location>
</feature>
<evidence type="ECO:0000256" key="9">
    <source>
        <dbReference type="ARBA" id="ARBA00023242"/>
    </source>
</evidence>
<dbReference type="PROSITE" id="PS50016">
    <property type="entry name" value="ZF_PHD_2"/>
    <property type="match status" value="1"/>
</dbReference>
<dbReference type="GO" id="GO:0000981">
    <property type="term" value="F:DNA-binding transcription factor activity, RNA polymerase II-specific"/>
    <property type="evidence" value="ECO:0007669"/>
    <property type="project" value="TreeGrafter"/>
</dbReference>
<feature type="compositionally biased region" description="Low complexity" evidence="11">
    <location>
        <begin position="128"/>
        <end position="138"/>
    </location>
</feature>
<evidence type="ECO:0000313" key="15">
    <source>
        <dbReference type="Proteomes" id="UP001231189"/>
    </source>
</evidence>
<dbReference type="CDD" id="cd06008">
    <property type="entry name" value="NF-X1-zinc-finger"/>
    <property type="match status" value="5"/>
</dbReference>
<accession>A0AAD8RE17</accession>
<feature type="region of interest" description="Disordered" evidence="11">
    <location>
        <begin position="1"/>
        <end position="138"/>
    </location>
</feature>
<dbReference type="AlphaFoldDB" id="A0AAD8RE17"/>
<sequence>MQPSTDRRRGNPSTPASRGVWRPRSAAAPTPTAADPHPIPTNAAPHHHDNAAPILPLPNPASDARPHHRRQRRPNPSNRHAPPQDRAPTNHSNSNISSHRPAPPPDRAPANHSNSRSHRRPPPQERTPLAPATAAAPAPAGAAVPQLVQEIQDKLARGAVECMICYDMVRRSAPVWSCGSCFSIFHLPCIRKWARSPASVSDASDPAASWRCPGCQSVHDVPARDIAYTCFCRRRRDPPNDLFLTPHSCGEPCSKPLGRTDPAAKGVSPDDDAATRCPHLCVLQCHPGPCPPCKAFAPERPCPCGKQSIVRRCADRSTPVTCGQQCEQLLPCGRHRCEKVCHTGPCGDCQVNFSAQCFCGKKTETMLCGEMVVKGSLSEKDGVFSCSEACGHSLACGNHVCQYVCHPGPCAECELVPGKVTTCHCGKTKLQEKRASCLDPIPTCDKVCDKKLPCGLHRCKVTCHEGKCPPCLVRVEQRCRCGSSVQMVECYMVLMEEFRCNKPCGRKKNCGRHRCSECCCPLSKPFAQHEGGGNMDPHFCQIPCGKKLRCGQHGCQHLCHSGHCEPCHETIFSELSCACGRTSIPPPQPCGTPTPSCPHQCMVPRPCGHPASHQCHFGDCPPCVVPVMRECTGGHVMLRNIPCGSKDIRCNQPCGKNRQCGLHACARTCHPPPCDPPTANGDASSSSGSKVSCGQLCGVPRRECKHTCNTPCHPSSPCPDVRCEVRVTITCSCGRITSTVPCSAGGSYSGDSMFDISIIQQLPMPLQHVESNGKRIPLGQRKLCCDEECAKMERKKVLAEAFDITPPNLDALHFGENSNASELLSDLFRREPKWVLAIEERCKFLVLGKARGNSSSNIKVHVFCHMTKDKRDAIRLIADRWKLSVQEVGWEPKRFVTIHVTPKSKAPARVLGSKAGIPVSASHPYFDPMVDMDPRLVVAMLDLPREADVSSLVLRFGGECELVWLNDKNALAVFSDPARAATALRRLDHGSAYQGAAMFCPSSTTQASSSGNVWVGAQRDGVSAAKTSANPWKKAGTSESDPSVGHSPRTSLLGQAPGSGWRCADTPGQAMGTNRWNALESAAATSSGAPDKRKMPPRTDAGSSSASAPRPDIGSSAAPTARQAVPKLQPDFEVEDWEESC</sequence>
<keyword evidence="4" id="KW-0677">Repeat</keyword>
<gene>
    <name evidence="14" type="ORF">QYE76_025400</name>
</gene>
<protein>
    <recommendedName>
        <fullName evidence="16">NF-X1-type zinc finger protein NFXL1</fullName>
    </recommendedName>
</protein>
<evidence type="ECO:0000259" key="12">
    <source>
        <dbReference type="PROSITE" id="PS50016"/>
    </source>
</evidence>
<dbReference type="EMBL" id="JAUUTY010000006">
    <property type="protein sequence ID" value="KAK1619883.1"/>
    <property type="molecule type" value="Genomic_DNA"/>
</dbReference>
<keyword evidence="9" id="KW-0539">Nucleus</keyword>
<evidence type="ECO:0008006" key="16">
    <source>
        <dbReference type="Google" id="ProtNLM"/>
    </source>
</evidence>
<dbReference type="GO" id="GO:0008270">
    <property type="term" value="F:zinc ion binding"/>
    <property type="evidence" value="ECO:0007669"/>
    <property type="project" value="UniProtKB-KW"/>
</dbReference>
<keyword evidence="8" id="KW-0804">Transcription</keyword>
<dbReference type="Proteomes" id="UP001231189">
    <property type="component" value="Unassembled WGS sequence"/>
</dbReference>
<organism evidence="14 15">
    <name type="scientific">Lolium multiflorum</name>
    <name type="common">Italian ryegrass</name>
    <name type="synonym">Lolium perenne subsp. multiflorum</name>
    <dbReference type="NCBI Taxonomy" id="4521"/>
    <lineage>
        <taxon>Eukaryota</taxon>
        <taxon>Viridiplantae</taxon>
        <taxon>Streptophyta</taxon>
        <taxon>Embryophyta</taxon>
        <taxon>Tracheophyta</taxon>
        <taxon>Spermatophyta</taxon>
        <taxon>Magnoliopsida</taxon>
        <taxon>Liliopsida</taxon>
        <taxon>Poales</taxon>
        <taxon>Poaceae</taxon>
        <taxon>BOP clade</taxon>
        <taxon>Pooideae</taxon>
        <taxon>Poodae</taxon>
        <taxon>Poeae</taxon>
        <taxon>Poeae Chloroplast Group 2 (Poeae type)</taxon>
        <taxon>Loliodinae</taxon>
        <taxon>Loliinae</taxon>
        <taxon>Lolium</taxon>
    </lineage>
</organism>
<evidence type="ECO:0000259" key="13">
    <source>
        <dbReference type="PROSITE" id="PS50089"/>
    </source>
</evidence>
<dbReference type="InterPro" id="IPR001841">
    <property type="entry name" value="Znf_RING"/>
</dbReference>
<keyword evidence="6" id="KW-0862">Zinc</keyword>
<dbReference type="InterPro" id="IPR034078">
    <property type="entry name" value="NFX1_fam"/>
</dbReference>
<evidence type="ECO:0000256" key="10">
    <source>
        <dbReference type="PROSITE-ProRule" id="PRU00175"/>
    </source>
</evidence>
<evidence type="ECO:0000256" key="11">
    <source>
        <dbReference type="SAM" id="MobiDB-lite"/>
    </source>
</evidence>
<dbReference type="PANTHER" id="PTHR12360:SF12">
    <property type="entry name" value="TRANSCRIPTIONAL REPRESSOR NF-X1"/>
    <property type="match status" value="1"/>
</dbReference>
<reference evidence="14" key="1">
    <citation type="submission" date="2023-07" db="EMBL/GenBank/DDBJ databases">
        <title>A chromosome-level genome assembly of Lolium multiflorum.</title>
        <authorList>
            <person name="Chen Y."/>
            <person name="Copetti D."/>
            <person name="Kolliker R."/>
            <person name="Studer B."/>
        </authorList>
    </citation>
    <scope>NUCLEOTIDE SEQUENCE</scope>
    <source>
        <strain evidence="14">02402/16</strain>
        <tissue evidence="14">Leaf</tissue>
    </source>
</reference>
<keyword evidence="15" id="KW-1185">Reference proteome</keyword>
<evidence type="ECO:0000256" key="5">
    <source>
        <dbReference type="ARBA" id="ARBA00022771"/>
    </source>
</evidence>
<evidence type="ECO:0000256" key="2">
    <source>
        <dbReference type="ARBA" id="ARBA00007269"/>
    </source>
</evidence>
<keyword evidence="7" id="KW-0805">Transcription regulation</keyword>
<feature type="domain" description="PHD-type" evidence="12">
    <location>
        <begin position="159"/>
        <end position="218"/>
    </location>
</feature>
<feature type="compositionally biased region" description="Acidic residues" evidence="11">
    <location>
        <begin position="1132"/>
        <end position="1141"/>
    </location>
</feature>
<evidence type="ECO:0000313" key="14">
    <source>
        <dbReference type="EMBL" id="KAK1619883.1"/>
    </source>
</evidence>
<evidence type="ECO:0000256" key="4">
    <source>
        <dbReference type="ARBA" id="ARBA00022737"/>
    </source>
</evidence>
<comment type="similarity">
    <text evidence="2">Belongs to the NFX1 family.</text>
</comment>
<feature type="region of interest" description="Disordered" evidence="11">
    <location>
        <begin position="1022"/>
        <end position="1141"/>
    </location>
</feature>
<evidence type="ECO:0000256" key="1">
    <source>
        <dbReference type="ARBA" id="ARBA00004123"/>
    </source>
</evidence>
<dbReference type="InterPro" id="IPR056234">
    <property type="entry name" value="RRM_NFXL1"/>
</dbReference>
<evidence type="ECO:0000256" key="6">
    <source>
        <dbReference type="ARBA" id="ARBA00022833"/>
    </source>
</evidence>
<dbReference type="CDD" id="cd16696">
    <property type="entry name" value="RING-CH-C4HC3_NFX1"/>
    <property type="match status" value="1"/>
</dbReference>
<dbReference type="InterPro" id="IPR019787">
    <property type="entry name" value="Znf_PHD-finger"/>
</dbReference>